<proteinExistence type="predicted"/>
<protein>
    <submittedName>
        <fullName evidence="1">Uncharacterized protein</fullName>
    </submittedName>
</protein>
<reference evidence="1 2" key="1">
    <citation type="journal article" date="2018" name="Sci. Rep.">
        <title>Genomic signatures of local adaptation to the degree of environmental predictability in rotifers.</title>
        <authorList>
            <person name="Franch-Gras L."/>
            <person name="Hahn C."/>
            <person name="Garcia-Roger E.M."/>
            <person name="Carmona M.J."/>
            <person name="Serra M."/>
            <person name="Gomez A."/>
        </authorList>
    </citation>
    <scope>NUCLEOTIDE SEQUENCE [LARGE SCALE GENOMIC DNA]</scope>
    <source>
        <strain evidence="1">HYR1</strain>
    </source>
</reference>
<name>A0A3M7SYE9_BRAPC</name>
<gene>
    <name evidence="1" type="ORF">BpHYR1_004189</name>
</gene>
<comment type="caution">
    <text evidence="1">The sequence shown here is derived from an EMBL/GenBank/DDBJ whole genome shotgun (WGS) entry which is preliminary data.</text>
</comment>
<dbReference type="EMBL" id="REGN01000603">
    <property type="protein sequence ID" value="RNA40715.1"/>
    <property type="molecule type" value="Genomic_DNA"/>
</dbReference>
<dbReference type="Proteomes" id="UP000276133">
    <property type="component" value="Unassembled WGS sequence"/>
</dbReference>
<accession>A0A3M7SYE9</accession>
<evidence type="ECO:0000313" key="1">
    <source>
        <dbReference type="EMBL" id="RNA40715.1"/>
    </source>
</evidence>
<sequence length="158" mass="18577">MYPIRLGELWFIYYWNNSCSQLNNRISSLKNKKKFDRWSFGVGGLQTTAIPYSILSILCEGKDLSRDGIWVFWIVERNKYLVGLKRGIKPLETALEINVYIVYPNINLSCVSQATIINMLEFFLKSVYKNLSIDTRCNKIKQGIIIFFKWSLMNYHKN</sequence>
<organism evidence="1 2">
    <name type="scientific">Brachionus plicatilis</name>
    <name type="common">Marine rotifer</name>
    <name type="synonym">Brachionus muelleri</name>
    <dbReference type="NCBI Taxonomy" id="10195"/>
    <lineage>
        <taxon>Eukaryota</taxon>
        <taxon>Metazoa</taxon>
        <taxon>Spiralia</taxon>
        <taxon>Gnathifera</taxon>
        <taxon>Rotifera</taxon>
        <taxon>Eurotatoria</taxon>
        <taxon>Monogononta</taxon>
        <taxon>Pseudotrocha</taxon>
        <taxon>Ploima</taxon>
        <taxon>Brachionidae</taxon>
        <taxon>Brachionus</taxon>
    </lineage>
</organism>
<evidence type="ECO:0000313" key="2">
    <source>
        <dbReference type="Proteomes" id="UP000276133"/>
    </source>
</evidence>
<dbReference type="AlphaFoldDB" id="A0A3M7SYE9"/>
<keyword evidence="2" id="KW-1185">Reference proteome</keyword>